<feature type="non-terminal residue" evidence="1">
    <location>
        <position position="143"/>
    </location>
</feature>
<proteinExistence type="predicted"/>
<protein>
    <submittedName>
        <fullName evidence="1">Uncharacterized protein</fullName>
    </submittedName>
</protein>
<accession>A0ABR7NY96</accession>
<reference evidence="1 2" key="1">
    <citation type="submission" date="2020-08" db="EMBL/GenBank/DDBJ databases">
        <title>Genome public.</title>
        <authorList>
            <person name="Liu C."/>
            <person name="Sun Q."/>
        </authorList>
    </citation>
    <scope>NUCLEOTIDE SEQUENCE [LARGE SCALE GENOMIC DNA]</scope>
    <source>
        <strain evidence="1 2">426_9</strain>
    </source>
</reference>
<dbReference type="Proteomes" id="UP000629596">
    <property type="component" value="Unassembled WGS sequence"/>
</dbReference>
<keyword evidence="2" id="KW-1185">Reference proteome</keyword>
<evidence type="ECO:0000313" key="1">
    <source>
        <dbReference type="EMBL" id="MBC8601069.1"/>
    </source>
</evidence>
<dbReference type="RefSeq" id="WP_147292092.1">
    <property type="nucleotide sequence ID" value="NZ_JACRTI010000008.1"/>
</dbReference>
<comment type="caution">
    <text evidence="1">The sequence shown here is derived from an EMBL/GenBank/DDBJ whole genome shotgun (WGS) entry which is preliminary data.</text>
</comment>
<organism evidence="1 2">
    <name type="scientific">Parabacteroides acidifaciens</name>
    <dbReference type="NCBI Taxonomy" id="2290935"/>
    <lineage>
        <taxon>Bacteria</taxon>
        <taxon>Pseudomonadati</taxon>
        <taxon>Bacteroidota</taxon>
        <taxon>Bacteroidia</taxon>
        <taxon>Bacteroidales</taxon>
        <taxon>Tannerellaceae</taxon>
        <taxon>Parabacteroides</taxon>
    </lineage>
</organism>
<sequence>MEIRSLYNIGFDTLFKAFKAFADYEMRKQIPAHPIFSWGYISGSPRKVVEKAKNNYFCSMETGYELFLPEGILTYFEVTHADRTATAILIYLDEKDLSEEERSGKHLQSKGFYPPASIHDFPLRGKSLILHVRRRRWVDLDTG</sequence>
<name>A0ABR7NY96_9BACT</name>
<dbReference type="EMBL" id="JACRTI010000008">
    <property type="protein sequence ID" value="MBC8601069.1"/>
    <property type="molecule type" value="Genomic_DNA"/>
</dbReference>
<evidence type="ECO:0000313" key="2">
    <source>
        <dbReference type="Proteomes" id="UP000629596"/>
    </source>
</evidence>
<gene>
    <name evidence="1" type="ORF">H8784_04955</name>
</gene>